<proteinExistence type="predicted"/>
<name>A0A644ZIH9_9ZZZZ</name>
<comment type="caution">
    <text evidence="1">The sequence shown here is derived from an EMBL/GenBank/DDBJ whole genome shotgun (WGS) entry which is preliminary data.</text>
</comment>
<dbReference type="EMBL" id="VSSQ01008713">
    <property type="protein sequence ID" value="MPM39631.1"/>
    <property type="molecule type" value="Genomic_DNA"/>
</dbReference>
<organism evidence="1">
    <name type="scientific">bioreactor metagenome</name>
    <dbReference type="NCBI Taxonomy" id="1076179"/>
    <lineage>
        <taxon>unclassified sequences</taxon>
        <taxon>metagenomes</taxon>
        <taxon>ecological metagenomes</taxon>
    </lineage>
</organism>
<accession>A0A644ZIH9</accession>
<protein>
    <submittedName>
        <fullName evidence="1">Uncharacterized protein</fullName>
    </submittedName>
</protein>
<gene>
    <name evidence="1" type="ORF">SDC9_86265</name>
</gene>
<sequence length="44" mass="4862">MHTTYEATLKSITPEKLQSFIKNAMSQGNQLEAVMSGFAKEATK</sequence>
<dbReference type="AlphaFoldDB" id="A0A644ZIH9"/>
<evidence type="ECO:0000313" key="1">
    <source>
        <dbReference type="EMBL" id="MPM39631.1"/>
    </source>
</evidence>
<reference evidence="1" key="1">
    <citation type="submission" date="2019-08" db="EMBL/GenBank/DDBJ databases">
        <authorList>
            <person name="Kucharzyk K."/>
            <person name="Murdoch R.W."/>
            <person name="Higgins S."/>
            <person name="Loffler F."/>
        </authorList>
    </citation>
    <scope>NUCLEOTIDE SEQUENCE</scope>
</reference>